<evidence type="ECO:0000313" key="8">
    <source>
        <dbReference type="EMBL" id="GBF56687.1"/>
    </source>
</evidence>
<evidence type="ECO:0000256" key="7">
    <source>
        <dbReference type="ARBA" id="ARBA00049244"/>
    </source>
</evidence>
<evidence type="ECO:0000256" key="1">
    <source>
        <dbReference type="ARBA" id="ARBA00012417"/>
    </source>
</evidence>
<keyword evidence="2" id="KW-0808">Transferase</keyword>
<dbReference type="Gene3D" id="1.20.272.10">
    <property type="match status" value="1"/>
</dbReference>
<evidence type="ECO:0000256" key="2">
    <source>
        <dbReference type="ARBA" id="ARBA00022679"/>
    </source>
</evidence>
<dbReference type="GO" id="GO:0009360">
    <property type="term" value="C:DNA polymerase III complex"/>
    <property type="evidence" value="ECO:0007669"/>
    <property type="project" value="TreeGrafter"/>
</dbReference>
<dbReference type="NCBIfam" id="TIGR01128">
    <property type="entry name" value="holA"/>
    <property type="match status" value="1"/>
</dbReference>
<evidence type="ECO:0000313" key="9">
    <source>
        <dbReference type="Proteomes" id="UP000245086"/>
    </source>
</evidence>
<dbReference type="GO" id="GO:0006261">
    <property type="term" value="P:DNA-templated DNA replication"/>
    <property type="evidence" value="ECO:0007669"/>
    <property type="project" value="TreeGrafter"/>
</dbReference>
<evidence type="ECO:0000256" key="4">
    <source>
        <dbReference type="ARBA" id="ARBA00022705"/>
    </source>
</evidence>
<dbReference type="OrthoDB" id="9804983at2"/>
<sequence length="346" mass="36437">MKLTGVAAIKAAQKDLSPRFVMLSGPDAGQLRRLAEAIAARHQVQNPELEFKRFSEDDIKANPAGVEDAISSASLFGGAAIAHVRVSGEKDANMLTSLLDRADKGGPQPQGLLLLDVGDIGRSSKSRKLFEDSPNAWSLQLYEPTRDDLLGVARAEAKAAGVSIDPDALSALLEAVAQDTDSVAAEVQKLAVYAGRDGVIDLAAVEAVGSGGREAGLDEAIDAAFSGQSALMAIRLDQAFAGGANAVLVLNGIGRRIRLLLQVRAGVEAGGQAAEILKNPRLGVFWKRQADVARQAGLWSRAALEDALSALLDTDGQVKRAGAPDTALVEQLLIRIARRAERMARR</sequence>
<dbReference type="InterPro" id="IPR005790">
    <property type="entry name" value="DNA_polIII_delta"/>
</dbReference>
<dbReference type="SUPFAM" id="SSF52540">
    <property type="entry name" value="P-loop containing nucleoside triphosphate hydrolases"/>
    <property type="match status" value="1"/>
</dbReference>
<comment type="caution">
    <text evidence="8">The sequence shown here is derived from an EMBL/GenBank/DDBJ whole genome shotgun (WGS) entry which is preliminary data.</text>
</comment>
<organism evidence="8 9">
    <name type="scientific">Candidatus Phycosocius bacilliformis</name>
    <dbReference type="NCBI Taxonomy" id="1445552"/>
    <lineage>
        <taxon>Bacteria</taxon>
        <taxon>Pseudomonadati</taxon>
        <taxon>Pseudomonadota</taxon>
        <taxon>Alphaproteobacteria</taxon>
        <taxon>Caulobacterales</taxon>
        <taxon>Caulobacterales incertae sedis</taxon>
        <taxon>Candidatus Phycosocius</taxon>
    </lineage>
</organism>
<gene>
    <name evidence="8" type="ORF">PbB2_00344</name>
</gene>
<keyword evidence="9" id="KW-1185">Reference proteome</keyword>
<dbReference type="PANTHER" id="PTHR34388">
    <property type="entry name" value="DNA POLYMERASE III SUBUNIT DELTA"/>
    <property type="match status" value="1"/>
</dbReference>
<dbReference type="AlphaFoldDB" id="A0A2P2E6K5"/>
<dbReference type="EC" id="2.7.7.7" evidence="1"/>
<name>A0A2P2E6K5_9PROT</name>
<dbReference type="PANTHER" id="PTHR34388:SF1">
    <property type="entry name" value="DNA POLYMERASE III SUBUNIT DELTA"/>
    <property type="match status" value="1"/>
</dbReference>
<keyword evidence="5" id="KW-0239">DNA-directed DNA polymerase</keyword>
<dbReference type="GO" id="GO:0003677">
    <property type="term" value="F:DNA binding"/>
    <property type="evidence" value="ECO:0007669"/>
    <property type="project" value="InterPro"/>
</dbReference>
<comment type="catalytic activity">
    <reaction evidence="7">
        <text>DNA(n) + a 2'-deoxyribonucleoside 5'-triphosphate = DNA(n+1) + diphosphate</text>
        <dbReference type="Rhea" id="RHEA:22508"/>
        <dbReference type="Rhea" id="RHEA-COMP:17339"/>
        <dbReference type="Rhea" id="RHEA-COMP:17340"/>
        <dbReference type="ChEBI" id="CHEBI:33019"/>
        <dbReference type="ChEBI" id="CHEBI:61560"/>
        <dbReference type="ChEBI" id="CHEBI:173112"/>
        <dbReference type="EC" id="2.7.7.7"/>
    </reaction>
</comment>
<evidence type="ECO:0000256" key="5">
    <source>
        <dbReference type="ARBA" id="ARBA00022932"/>
    </source>
</evidence>
<dbReference type="InterPro" id="IPR008921">
    <property type="entry name" value="DNA_pol3_clamp-load_cplx_C"/>
</dbReference>
<reference evidence="8 9" key="1">
    <citation type="journal article" date="2018" name="Genome Announc.">
        <title>Draft Genome Sequence of "Candidatus Phycosocius bacilliformis," an Alphaproteobacterial Ectosymbiont of the Hydrocarbon-Producing Green Alga Botryococcus braunii.</title>
        <authorList>
            <person name="Tanabe Y."/>
            <person name="Yamaguchi H."/>
            <person name="Watanabe M.M."/>
        </authorList>
    </citation>
    <scope>NUCLEOTIDE SEQUENCE [LARGE SCALE GENOMIC DNA]</scope>
    <source>
        <strain evidence="8 9">BOTRYCO-2</strain>
    </source>
</reference>
<evidence type="ECO:0000256" key="3">
    <source>
        <dbReference type="ARBA" id="ARBA00022695"/>
    </source>
</evidence>
<evidence type="ECO:0000256" key="6">
    <source>
        <dbReference type="ARBA" id="ARBA00034754"/>
    </source>
</evidence>
<dbReference type="RefSeq" id="WP_108983551.1">
    <property type="nucleotide sequence ID" value="NZ_BFBR01000001.1"/>
</dbReference>
<keyword evidence="4" id="KW-0235">DNA replication</keyword>
<comment type="similarity">
    <text evidence="6">Belongs to the DNA polymerase HolA subunit family.</text>
</comment>
<dbReference type="Proteomes" id="UP000245086">
    <property type="component" value="Unassembled WGS sequence"/>
</dbReference>
<dbReference type="InterPro" id="IPR027417">
    <property type="entry name" value="P-loop_NTPase"/>
</dbReference>
<accession>A0A2P2E6K5</accession>
<protein>
    <recommendedName>
        <fullName evidence="1">DNA-directed DNA polymerase</fullName>
        <ecNumber evidence="1">2.7.7.7</ecNumber>
    </recommendedName>
</protein>
<dbReference type="Gene3D" id="1.10.8.60">
    <property type="match status" value="1"/>
</dbReference>
<dbReference type="GO" id="GO:0003887">
    <property type="term" value="F:DNA-directed DNA polymerase activity"/>
    <property type="evidence" value="ECO:0007669"/>
    <property type="project" value="UniProtKB-KW"/>
</dbReference>
<keyword evidence="3" id="KW-0548">Nucleotidyltransferase</keyword>
<dbReference type="EMBL" id="BFBR01000001">
    <property type="protein sequence ID" value="GBF56687.1"/>
    <property type="molecule type" value="Genomic_DNA"/>
</dbReference>
<dbReference type="SUPFAM" id="SSF48019">
    <property type="entry name" value="post-AAA+ oligomerization domain-like"/>
    <property type="match status" value="1"/>
</dbReference>
<proteinExistence type="inferred from homology"/>